<dbReference type="PROSITE" id="PS50994">
    <property type="entry name" value="INTEGRASE"/>
    <property type="match status" value="1"/>
</dbReference>
<dbReference type="EMBL" id="AVOT02017317">
    <property type="protein sequence ID" value="MBW0503341.1"/>
    <property type="molecule type" value="Genomic_DNA"/>
</dbReference>
<evidence type="ECO:0000259" key="2">
    <source>
        <dbReference type="PROSITE" id="PS50994"/>
    </source>
</evidence>
<gene>
    <name evidence="3" type="ORF">O181_043056</name>
</gene>
<reference evidence="3" key="1">
    <citation type="submission" date="2021-03" db="EMBL/GenBank/DDBJ databases">
        <title>Draft genome sequence of rust myrtle Austropuccinia psidii MF-1, a brazilian biotype.</title>
        <authorList>
            <person name="Quecine M.C."/>
            <person name="Pachon D.M.R."/>
            <person name="Bonatelli M.L."/>
            <person name="Correr F.H."/>
            <person name="Franceschini L.M."/>
            <person name="Leite T.F."/>
            <person name="Margarido G.R.A."/>
            <person name="Almeida C.A."/>
            <person name="Ferrarezi J.A."/>
            <person name="Labate C.A."/>
        </authorList>
    </citation>
    <scope>NUCLEOTIDE SEQUENCE</scope>
    <source>
        <strain evidence="3">MF-1</strain>
    </source>
</reference>
<dbReference type="Gene3D" id="3.30.420.10">
    <property type="entry name" value="Ribonuclease H-like superfamily/Ribonuclease H"/>
    <property type="match status" value="1"/>
</dbReference>
<dbReference type="Proteomes" id="UP000765509">
    <property type="component" value="Unassembled WGS sequence"/>
</dbReference>
<sequence>MNYQKIIKQDEIQASKFFAVKVDSLSNLINSIQKSIWQDSQYRSILEELAKGKSVQDYSLDSSSQLLLFKDRVVVPNDPTIQLSILQKRHDSPLAPHPGQEKTLKLVKQDFHCSSMTQFIKEYVSSCQQCSRNKNIHHKKCGLLNPLSIPTAPWICLSMDFITQLPLSNSFESILVIGDRFPKMAVFISAMSSITSLDLTHLFIKNFFSKHGLPSSIVSDRGYLFVSSFWTNLCQQLKISRDLSTAYHPETDGQTERVNQILEEYLWMYFSHHQDDWNTWLPLAEFA</sequence>
<organism evidence="3 4">
    <name type="scientific">Austropuccinia psidii MF-1</name>
    <dbReference type="NCBI Taxonomy" id="1389203"/>
    <lineage>
        <taxon>Eukaryota</taxon>
        <taxon>Fungi</taxon>
        <taxon>Dikarya</taxon>
        <taxon>Basidiomycota</taxon>
        <taxon>Pucciniomycotina</taxon>
        <taxon>Pucciniomycetes</taxon>
        <taxon>Pucciniales</taxon>
        <taxon>Sphaerophragmiaceae</taxon>
        <taxon>Austropuccinia</taxon>
    </lineage>
</organism>
<dbReference type="GO" id="GO:0003723">
    <property type="term" value="F:RNA binding"/>
    <property type="evidence" value="ECO:0007669"/>
    <property type="project" value="UniProtKB-KW"/>
</dbReference>
<dbReference type="InterPro" id="IPR012337">
    <property type="entry name" value="RNaseH-like_sf"/>
</dbReference>
<dbReference type="Pfam" id="PF17921">
    <property type="entry name" value="Integrase_H2C2"/>
    <property type="match status" value="1"/>
</dbReference>
<accession>A0A9Q3DFZ0</accession>
<name>A0A9Q3DFZ0_9BASI</name>
<evidence type="ECO:0000313" key="3">
    <source>
        <dbReference type="EMBL" id="MBW0503341.1"/>
    </source>
</evidence>
<evidence type="ECO:0000313" key="4">
    <source>
        <dbReference type="Proteomes" id="UP000765509"/>
    </source>
</evidence>
<dbReference type="Gene3D" id="1.10.340.70">
    <property type="match status" value="1"/>
</dbReference>
<dbReference type="PANTHER" id="PTHR37984:SF15">
    <property type="entry name" value="INTEGRASE CATALYTIC DOMAIN-CONTAINING PROTEIN"/>
    <property type="match status" value="1"/>
</dbReference>
<dbReference type="InterPro" id="IPR041588">
    <property type="entry name" value="Integrase_H2C2"/>
</dbReference>
<dbReference type="InterPro" id="IPR050951">
    <property type="entry name" value="Retrovirus_Pol_polyprotein"/>
</dbReference>
<keyword evidence="4" id="KW-1185">Reference proteome</keyword>
<dbReference type="AlphaFoldDB" id="A0A9Q3DFZ0"/>
<dbReference type="OrthoDB" id="2505288at2759"/>
<dbReference type="GO" id="GO:0015074">
    <property type="term" value="P:DNA integration"/>
    <property type="evidence" value="ECO:0007669"/>
    <property type="project" value="InterPro"/>
</dbReference>
<dbReference type="GO" id="GO:0005634">
    <property type="term" value="C:nucleus"/>
    <property type="evidence" value="ECO:0007669"/>
    <property type="project" value="UniProtKB-ARBA"/>
</dbReference>
<dbReference type="SUPFAM" id="SSF53098">
    <property type="entry name" value="Ribonuclease H-like"/>
    <property type="match status" value="1"/>
</dbReference>
<proteinExistence type="predicted"/>
<protein>
    <recommendedName>
        <fullName evidence="2">Integrase catalytic domain-containing protein</fullName>
    </recommendedName>
</protein>
<feature type="domain" description="Integrase catalytic" evidence="2">
    <location>
        <begin position="149"/>
        <end position="287"/>
    </location>
</feature>
<comment type="caution">
    <text evidence="3">The sequence shown here is derived from an EMBL/GenBank/DDBJ whole genome shotgun (WGS) entry which is preliminary data.</text>
</comment>
<evidence type="ECO:0000256" key="1">
    <source>
        <dbReference type="ARBA" id="ARBA00022884"/>
    </source>
</evidence>
<dbReference type="InterPro" id="IPR036397">
    <property type="entry name" value="RNaseH_sf"/>
</dbReference>
<dbReference type="PANTHER" id="PTHR37984">
    <property type="entry name" value="PROTEIN CBG26694"/>
    <property type="match status" value="1"/>
</dbReference>
<keyword evidence="1" id="KW-0694">RNA-binding</keyword>
<dbReference type="InterPro" id="IPR001584">
    <property type="entry name" value="Integrase_cat-core"/>
</dbReference>